<evidence type="ECO:0000313" key="1">
    <source>
        <dbReference type="EMBL" id="MCD9641799.1"/>
    </source>
</evidence>
<organism evidence="1 2">
    <name type="scientific">Datura stramonium</name>
    <name type="common">Jimsonweed</name>
    <name type="synonym">Common thornapple</name>
    <dbReference type="NCBI Taxonomy" id="4076"/>
    <lineage>
        <taxon>Eukaryota</taxon>
        <taxon>Viridiplantae</taxon>
        <taxon>Streptophyta</taxon>
        <taxon>Embryophyta</taxon>
        <taxon>Tracheophyta</taxon>
        <taxon>Spermatophyta</taxon>
        <taxon>Magnoliopsida</taxon>
        <taxon>eudicotyledons</taxon>
        <taxon>Gunneridae</taxon>
        <taxon>Pentapetalae</taxon>
        <taxon>asterids</taxon>
        <taxon>lamiids</taxon>
        <taxon>Solanales</taxon>
        <taxon>Solanaceae</taxon>
        <taxon>Solanoideae</taxon>
        <taxon>Datureae</taxon>
        <taxon>Datura</taxon>
    </lineage>
</organism>
<accession>A0ABS8V6L4</accession>
<keyword evidence="2" id="KW-1185">Reference proteome</keyword>
<comment type="caution">
    <text evidence="1">The sequence shown here is derived from an EMBL/GenBank/DDBJ whole genome shotgun (WGS) entry which is preliminary data.</text>
</comment>
<evidence type="ECO:0000313" key="2">
    <source>
        <dbReference type="Proteomes" id="UP000823775"/>
    </source>
</evidence>
<dbReference type="EMBL" id="JACEIK010003462">
    <property type="protein sequence ID" value="MCD9641799.1"/>
    <property type="molecule type" value="Genomic_DNA"/>
</dbReference>
<dbReference type="Proteomes" id="UP000823775">
    <property type="component" value="Unassembled WGS sequence"/>
</dbReference>
<proteinExistence type="predicted"/>
<protein>
    <submittedName>
        <fullName evidence="1">Uncharacterized protein</fullName>
    </submittedName>
</protein>
<reference evidence="1 2" key="1">
    <citation type="journal article" date="2021" name="BMC Genomics">
        <title>Datura genome reveals duplications of psychoactive alkaloid biosynthetic genes and high mutation rate following tissue culture.</title>
        <authorList>
            <person name="Rajewski A."/>
            <person name="Carter-House D."/>
            <person name="Stajich J."/>
            <person name="Litt A."/>
        </authorList>
    </citation>
    <scope>NUCLEOTIDE SEQUENCE [LARGE SCALE GENOMIC DNA]</scope>
    <source>
        <strain evidence="1">AR-01</strain>
    </source>
</reference>
<gene>
    <name evidence="1" type="ORF">HAX54_028243</name>
</gene>
<name>A0ABS8V6L4_DATST</name>
<sequence length="251" mass="28079">MITRHHIPNSEIVSDERDHYARILSLEVHPLVIGAFPLDREPPAEALHLIKWLLKENIDVLDSNKEVSVHDWVSFWFKGTKRYKEPPAQGVTTQTRKRAKPLSSTSKLSITHFVILDKTCKRKYPPSLFENNNGQISTEVLCKDETPIPLSVDKVVDSSGATSLMEGEVDQDHHWKRKNKMLGFEGSSTNMFNGIFDEDGATSPSCLEISFSPPLAALINEAKVAVTHIKSSKDYVPPSCFLPVAASNFEP</sequence>